<evidence type="ECO:0000313" key="3">
    <source>
        <dbReference type="Proteomes" id="UP000716446"/>
    </source>
</evidence>
<dbReference type="Proteomes" id="UP000716446">
    <property type="component" value="Unassembled WGS sequence"/>
</dbReference>
<name>A0A9N8JJ44_9PEZI</name>
<gene>
    <name evidence="2" type="ORF">AWRI4619_LOCUS4180</name>
</gene>
<evidence type="ECO:0000313" key="2">
    <source>
        <dbReference type="EMBL" id="CAD0086557.1"/>
    </source>
</evidence>
<reference evidence="2" key="1">
    <citation type="submission" date="2020-06" db="EMBL/GenBank/DDBJ databases">
        <authorList>
            <person name="Onetto C."/>
        </authorList>
    </citation>
    <scope>NUCLEOTIDE SEQUENCE</scope>
</reference>
<dbReference type="AlphaFoldDB" id="A0A9N8JJ44"/>
<evidence type="ECO:0000256" key="1">
    <source>
        <dbReference type="SAM" id="MobiDB-lite"/>
    </source>
</evidence>
<dbReference type="EMBL" id="CAIJEN010000005">
    <property type="protein sequence ID" value="CAD0086557.1"/>
    <property type="molecule type" value="Genomic_DNA"/>
</dbReference>
<proteinExistence type="predicted"/>
<keyword evidence="3" id="KW-1185">Reference proteome</keyword>
<sequence length="91" mass="10547">MAPPKLGTKEWREQQAAEAAARRLSNLTGSRLNDEKLLQQFEEKKRIVGPALTKAGCILWTEERRRNFLHDEDFFEFVDPEGEPAYPPDNF</sequence>
<organism evidence="2 3">
    <name type="scientific">Aureobasidium vineae</name>
    <dbReference type="NCBI Taxonomy" id="2773715"/>
    <lineage>
        <taxon>Eukaryota</taxon>
        <taxon>Fungi</taxon>
        <taxon>Dikarya</taxon>
        <taxon>Ascomycota</taxon>
        <taxon>Pezizomycotina</taxon>
        <taxon>Dothideomycetes</taxon>
        <taxon>Dothideomycetidae</taxon>
        <taxon>Dothideales</taxon>
        <taxon>Saccotheciaceae</taxon>
        <taxon>Aureobasidium</taxon>
    </lineage>
</organism>
<protein>
    <submittedName>
        <fullName evidence="2">Uncharacterized protein</fullName>
    </submittedName>
</protein>
<feature type="region of interest" description="Disordered" evidence="1">
    <location>
        <begin position="1"/>
        <end position="22"/>
    </location>
</feature>
<accession>A0A9N8JJ44</accession>
<comment type="caution">
    <text evidence="2">The sequence shown here is derived from an EMBL/GenBank/DDBJ whole genome shotgun (WGS) entry which is preliminary data.</text>
</comment>